<dbReference type="EMBL" id="DVIU01000101">
    <property type="protein sequence ID" value="HIS35941.1"/>
    <property type="molecule type" value="Genomic_DNA"/>
</dbReference>
<dbReference type="AlphaFoldDB" id="A0A9D1EY94"/>
<sequence length="309" mass="33463">MSTHTTNSYSAFIPEIWSQKLNSMLQKECVMLQCVNRNYEGEIKNQGDSVKIITPAAVSVATVGSGNITYSELEPTSTDLVIDQKKFFAFKINDVAQVQSNTDIMEAHLENAKKAIEEVQDAYLLSQHAYVDTANVVGSDSAPVTLDKTTIYSQFVKLALCLKNSNAVSAGKRPWVVINPTIESYLLQSSEFIGAHNVADETLREGAIGRIAGMDVLVSTNLTDVSGKYYVLAGTNDAITFASQLAKIESLRDKDSFSDLIRGLYLYGAKTVQPKALAKMVVKSVSTTAPTSPTEPTEPTEATTPTSQG</sequence>
<evidence type="ECO:0000256" key="1">
    <source>
        <dbReference type="SAM" id="MobiDB-lite"/>
    </source>
</evidence>
<evidence type="ECO:0000313" key="2">
    <source>
        <dbReference type="EMBL" id="HIS35941.1"/>
    </source>
</evidence>
<evidence type="ECO:0000313" key="3">
    <source>
        <dbReference type="Proteomes" id="UP000823928"/>
    </source>
</evidence>
<accession>A0A9D1EY94</accession>
<dbReference type="Proteomes" id="UP000823928">
    <property type="component" value="Unassembled WGS sequence"/>
</dbReference>
<proteinExistence type="predicted"/>
<feature type="region of interest" description="Disordered" evidence="1">
    <location>
        <begin position="284"/>
        <end position="309"/>
    </location>
</feature>
<evidence type="ECO:0008006" key="4">
    <source>
        <dbReference type="Google" id="ProtNLM"/>
    </source>
</evidence>
<organism evidence="2 3">
    <name type="scientific">Candidatus Scatousia excrementigallinarum</name>
    <dbReference type="NCBI Taxonomy" id="2840935"/>
    <lineage>
        <taxon>Bacteria</taxon>
        <taxon>Candidatus Scatousia</taxon>
    </lineage>
</organism>
<reference evidence="2" key="2">
    <citation type="journal article" date="2021" name="PeerJ">
        <title>Extensive microbial diversity within the chicken gut microbiome revealed by metagenomics and culture.</title>
        <authorList>
            <person name="Gilroy R."/>
            <person name="Ravi A."/>
            <person name="Getino M."/>
            <person name="Pursley I."/>
            <person name="Horton D.L."/>
            <person name="Alikhan N.F."/>
            <person name="Baker D."/>
            <person name="Gharbi K."/>
            <person name="Hall N."/>
            <person name="Watson M."/>
            <person name="Adriaenssens E.M."/>
            <person name="Foster-Nyarko E."/>
            <person name="Jarju S."/>
            <person name="Secka A."/>
            <person name="Antonio M."/>
            <person name="Oren A."/>
            <person name="Chaudhuri R.R."/>
            <person name="La Ragione R."/>
            <person name="Hildebrand F."/>
            <person name="Pallen M.J."/>
        </authorList>
    </citation>
    <scope>NUCLEOTIDE SEQUENCE</scope>
    <source>
        <strain evidence="2">6276</strain>
    </source>
</reference>
<feature type="compositionally biased region" description="Low complexity" evidence="1">
    <location>
        <begin position="286"/>
        <end position="309"/>
    </location>
</feature>
<name>A0A9D1EY94_9BACT</name>
<gene>
    <name evidence="2" type="ORF">IAC10_04845</name>
</gene>
<reference evidence="2" key="1">
    <citation type="submission" date="2020-10" db="EMBL/GenBank/DDBJ databases">
        <authorList>
            <person name="Gilroy R."/>
        </authorList>
    </citation>
    <scope>NUCLEOTIDE SEQUENCE</scope>
    <source>
        <strain evidence="2">6276</strain>
    </source>
</reference>
<protein>
    <recommendedName>
        <fullName evidence="4">P22 coat protein-protein 5 domain protein</fullName>
    </recommendedName>
</protein>
<comment type="caution">
    <text evidence="2">The sequence shown here is derived from an EMBL/GenBank/DDBJ whole genome shotgun (WGS) entry which is preliminary data.</text>
</comment>